<dbReference type="GO" id="GO:0046872">
    <property type="term" value="F:metal ion binding"/>
    <property type="evidence" value="ECO:0007669"/>
    <property type="project" value="UniProtKB-KW"/>
</dbReference>
<evidence type="ECO:0000259" key="18">
    <source>
        <dbReference type="Pfam" id="PF02896"/>
    </source>
</evidence>
<dbReference type="InterPro" id="IPR000121">
    <property type="entry name" value="PEP_util_C"/>
</dbReference>
<dbReference type="InterPro" id="IPR040442">
    <property type="entry name" value="Pyrv_kinase-like_dom_sf"/>
</dbReference>
<dbReference type="SUPFAM" id="SSF52009">
    <property type="entry name" value="Phosphohistidine domain"/>
    <property type="match status" value="1"/>
</dbReference>
<dbReference type="InterPro" id="IPR006319">
    <property type="entry name" value="PEP_synth"/>
</dbReference>
<dbReference type="FunFam" id="3.30.470.20:FF:000017">
    <property type="entry name" value="Phosphoenolpyruvate synthase"/>
    <property type="match status" value="1"/>
</dbReference>
<dbReference type="SUPFAM" id="SSF56059">
    <property type="entry name" value="Glutathione synthetase ATP-binding domain-like"/>
    <property type="match status" value="1"/>
</dbReference>
<dbReference type="NCBIfam" id="TIGR01418">
    <property type="entry name" value="PEP_synth"/>
    <property type="match status" value="1"/>
</dbReference>
<evidence type="ECO:0000256" key="15">
    <source>
        <dbReference type="PIRNR" id="PIRNR000854"/>
    </source>
</evidence>
<sequence>MTDADTPHVIWFDDLRRGDVPLVGGKNASLGEMVQTLTAKGISVPPGFATSAAAFRGFIASNGLEAPIADWLQRLEDGRMTLPEAGAAIRKAIIAGHWPEDLAAAIVENYRALGRRTGHDAPAVAVRSSATAEDLPEASFAGQQETFLNVRGEKALLATCRRCYASLFTDRAITYRRINGFEHDKVALSVGVQMMVRADTGGAGVMFSIDTETGFDKVVLINAAWGLGENVVQGSVSPDEYQVFKPLLEDRALKPIVHKTLGAKERKMIYAGAEGGETRNVPTARAERGRFVLNDDEILELARQACVIEDHYGCPMDMEWARDGDTGKLYIVQARPETVQSRAEAGKMLSYTVHEHGPEILRGLSVGGAVVNAPVCLIESAADIGKFRDGAILVTSITDPDWVPIMKRAAAIVTDSGGRTSHAAIVSRELGLPAIVGCGNATELLHDEQVVTVSCAEGDEGIVYDGTSDFSVEEIDLGAAPQTHTKIMLNMANPAAAFRWWRLPAEGVGLARMEFVISNAIKVHPLALIRFDQIRDEAVREEIEDLTRGYGDKPDYFVDKLARGLARIAAVAWPKPVIVRMSDFKTNEYAGLLGGAQFEPHEENPMIGFRGASRYYSPDYEDGFALECAAMAKLRNEMGFSNVVVMIPFVRTLDEADRVLEVMARAGLERGRDGLEVFVMCEVPSNVILAEGFARRFDGFSIGSNDLTQLTLGVDRDSGKLADLFRERDEAVMWMIRHVIDAAGKAGVKVGLCGQAPSNDPEFARLLVAAGIDSISVTPDSFLAVKGHVAAAEGNG</sequence>
<evidence type="ECO:0000256" key="6">
    <source>
        <dbReference type="ARBA" id="ARBA00021623"/>
    </source>
</evidence>
<dbReference type="Pfam" id="PF00391">
    <property type="entry name" value="PEP-utilizers"/>
    <property type="match status" value="1"/>
</dbReference>
<dbReference type="Gene3D" id="3.50.30.10">
    <property type="entry name" value="Phosphohistidine domain"/>
    <property type="match status" value="1"/>
</dbReference>
<dbReference type="EMBL" id="JACBXS010000039">
    <property type="protein sequence ID" value="NYS26300.1"/>
    <property type="molecule type" value="Genomic_DNA"/>
</dbReference>
<comment type="catalytic activity">
    <reaction evidence="14 15">
        <text>pyruvate + ATP + H2O = phosphoenolpyruvate + AMP + phosphate + 2 H(+)</text>
        <dbReference type="Rhea" id="RHEA:11364"/>
        <dbReference type="ChEBI" id="CHEBI:15361"/>
        <dbReference type="ChEBI" id="CHEBI:15377"/>
        <dbReference type="ChEBI" id="CHEBI:15378"/>
        <dbReference type="ChEBI" id="CHEBI:30616"/>
        <dbReference type="ChEBI" id="CHEBI:43474"/>
        <dbReference type="ChEBI" id="CHEBI:58702"/>
        <dbReference type="ChEBI" id="CHEBI:456215"/>
        <dbReference type="EC" id="2.7.9.2"/>
    </reaction>
</comment>
<comment type="pathway">
    <text evidence="3 15">Carbohydrate biosynthesis; gluconeogenesis.</text>
</comment>
<evidence type="ECO:0000256" key="4">
    <source>
        <dbReference type="ARBA" id="ARBA00007837"/>
    </source>
</evidence>
<organism evidence="19 20">
    <name type="scientific">Rhabdonatronobacter sediminivivens</name>
    <dbReference type="NCBI Taxonomy" id="2743469"/>
    <lineage>
        <taxon>Bacteria</taxon>
        <taxon>Pseudomonadati</taxon>
        <taxon>Pseudomonadota</taxon>
        <taxon>Alphaproteobacteria</taxon>
        <taxon>Rhodobacterales</taxon>
        <taxon>Paracoccaceae</taxon>
        <taxon>Rhabdonatronobacter</taxon>
    </lineage>
</organism>
<dbReference type="RefSeq" id="WP_179907096.1">
    <property type="nucleotide sequence ID" value="NZ_JACBXS010000039.1"/>
</dbReference>
<keyword evidence="9 15" id="KW-0547">Nucleotide-binding</keyword>
<name>A0A7Z0KZJ2_9RHOB</name>
<evidence type="ECO:0000256" key="9">
    <source>
        <dbReference type="ARBA" id="ARBA00022741"/>
    </source>
</evidence>
<dbReference type="GO" id="GO:0008986">
    <property type="term" value="F:pyruvate, water dikinase activity"/>
    <property type="evidence" value="ECO:0007669"/>
    <property type="project" value="UniProtKB-EC"/>
</dbReference>
<dbReference type="InterPro" id="IPR015813">
    <property type="entry name" value="Pyrv/PenolPyrv_kinase-like_dom"/>
</dbReference>
<dbReference type="GO" id="GO:0006094">
    <property type="term" value="P:gluconeogenesis"/>
    <property type="evidence" value="ECO:0007669"/>
    <property type="project" value="UniProtKB-UniPathway"/>
</dbReference>
<evidence type="ECO:0000256" key="14">
    <source>
        <dbReference type="ARBA" id="ARBA00047700"/>
    </source>
</evidence>
<evidence type="ECO:0000313" key="20">
    <source>
        <dbReference type="Proteomes" id="UP000529417"/>
    </source>
</evidence>
<dbReference type="FunFam" id="3.30.1490.20:FF:000010">
    <property type="entry name" value="Phosphoenolpyruvate synthase"/>
    <property type="match status" value="1"/>
</dbReference>
<keyword evidence="12 15" id="KW-0460">Magnesium</keyword>
<gene>
    <name evidence="19" type="primary">ppsA</name>
    <name evidence="19" type="ORF">HUK65_15025</name>
</gene>
<dbReference type="Gene3D" id="3.20.20.60">
    <property type="entry name" value="Phosphoenolpyruvate-binding domains"/>
    <property type="match status" value="1"/>
</dbReference>
<dbReference type="InterPro" id="IPR018274">
    <property type="entry name" value="PEP_util_AS"/>
</dbReference>
<dbReference type="Gene3D" id="3.30.1490.20">
    <property type="entry name" value="ATP-grasp fold, A domain"/>
    <property type="match status" value="1"/>
</dbReference>
<evidence type="ECO:0000256" key="3">
    <source>
        <dbReference type="ARBA" id="ARBA00004742"/>
    </source>
</evidence>
<comment type="function">
    <text evidence="2 15">Catalyzes the phosphorylation of pyruvate to phosphoenolpyruvate.</text>
</comment>
<dbReference type="PROSITE" id="PS00370">
    <property type="entry name" value="PEP_ENZYMES_PHOS_SITE"/>
    <property type="match status" value="1"/>
</dbReference>
<dbReference type="Pfam" id="PF02896">
    <property type="entry name" value="PEP-utilizers_C"/>
    <property type="match status" value="1"/>
</dbReference>
<dbReference type="PIRSF" id="PIRSF000854">
    <property type="entry name" value="PEP_synthase"/>
    <property type="match status" value="1"/>
</dbReference>
<accession>A0A7Z0KZJ2</accession>
<feature type="domain" description="PEP-utilising enzyme mobile" evidence="16">
    <location>
        <begin position="388"/>
        <end position="458"/>
    </location>
</feature>
<feature type="domain" description="PEP-utilising enzyme C-terminal" evidence="18">
    <location>
        <begin position="479"/>
        <end position="791"/>
    </location>
</feature>
<evidence type="ECO:0000259" key="16">
    <source>
        <dbReference type="Pfam" id="PF00391"/>
    </source>
</evidence>
<dbReference type="GO" id="GO:0005524">
    <property type="term" value="F:ATP binding"/>
    <property type="evidence" value="ECO:0007669"/>
    <property type="project" value="UniProtKB-KW"/>
</dbReference>
<evidence type="ECO:0000256" key="7">
    <source>
        <dbReference type="ARBA" id="ARBA00022679"/>
    </source>
</evidence>
<keyword evidence="8 15" id="KW-0479">Metal-binding</keyword>
<dbReference type="SUPFAM" id="SSF51621">
    <property type="entry name" value="Phosphoenolpyruvate/pyruvate domain"/>
    <property type="match status" value="1"/>
</dbReference>
<dbReference type="EC" id="2.7.9.2" evidence="5 15"/>
<comment type="cofactor">
    <cofactor evidence="1 15">
        <name>Mg(2+)</name>
        <dbReference type="ChEBI" id="CHEBI:18420"/>
    </cofactor>
</comment>
<evidence type="ECO:0000256" key="10">
    <source>
        <dbReference type="ARBA" id="ARBA00022777"/>
    </source>
</evidence>
<dbReference type="InterPro" id="IPR002192">
    <property type="entry name" value="PPDK_AMP/ATP-bd"/>
</dbReference>
<keyword evidence="19" id="KW-0670">Pyruvate</keyword>
<evidence type="ECO:0000256" key="2">
    <source>
        <dbReference type="ARBA" id="ARBA00002988"/>
    </source>
</evidence>
<evidence type="ECO:0000259" key="17">
    <source>
        <dbReference type="Pfam" id="PF01326"/>
    </source>
</evidence>
<comment type="similarity">
    <text evidence="4 15">Belongs to the PEP-utilizing enzyme family.</text>
</comment>
<evidence type="ECO:0000256" key="8">
    <source>
        <dbReference type="ARBA" id="ARBA00022723"/>
    </source>
</evidence>
<evidence type="ECO:0000256" key="12">
    <source>
        <dbReference type="ARBA" id="ARBA00022842"/>
    </source>
</evidence>
<dbReference type="InterPro" id="IPR023151">
    <property type="entry name" value="PEP_util_CS"/>
</dbReference>
<evidence type="ECO:0000256" key="5">
    <source>
        <dbReference type="ARBA" id="ARBA00011996"/>
    </source>
</evidence>
<evidence type="ECO:0000313" key="19">
    <source>
        <dbReference type="EMBL" id="NYS26300.1"/>
    </source>
</evidence>
<dbReference type="Gene3D" id="3.30.470.20">
    <property type="entry name" value="ATP-grasp fold, B domain"/>
    <property type="match status" value="1"/>
</dbReference>
<dbReference type="PANTHER" id="PTHR43030">
    <property type="entry name" value="PHOSPHOENOLPYRUVATE SYNTHASE"/>
    <property type="match status" value="1"/>
</dbReference>
<dbReference type="Proteomes" id="UP000529417">
    <property type="component" value="Unassembled WGS sequence"/>
</dbReference>
<keyword evidence="7 15" id="KW-0808">Transferase</keyword>
<dbReference type="InterPro" id="IPR008279">
    <property type="entry name" value="PEP-util_enz_mobile_dom"/>
</dbReference>
<dbReference type="InterPro" id="IPR013815">
    <property type="entry name" value="ATP_grasp_subdomain_1"/>
</dbReference>
<evidence type="ECO:0000256" key="13">
    <source>
        <dbReference type="ARBA" id="ARBA00033470"/>
    </source>
</evidence>
<reference evidence="19 20" key="1">
    <citation type="journal article" date="2000" name="Arch. Microbiol.">
        <title>Rhodobaca bogoriensis gen. nov. and sp. nov., an alkaliphilic purple nonsulfur bacterium from African Rift Valley soda lakes.</title>
        <authorList>
            <person name="Milford A.D."/>
            <person name="Achenbach L.A."/>
            <person name="Jung D.O."/>
            <person name="Madigan M.T."/>
        </authorList>
    </citation>
    <scope>NUCLEOTIDE SEQUENCE [LARGE SCALE GENOMIC DNA]</scope>
    <source>
        <strain evidence="19 20">2376</strain>
    </source>
</reference>
<dbReference type="InterPro" id="IPR036637">
    <property type="entry name" value="Phosphohistidine_dom_sf"/>
</dbReference>
<dbReference type="Pfam" id="PF01326">
    <property type="entry name" value="PPDK_N"/>
    <property type="match status" value="1"/>
</dbReference>
<keyword evidence="11 15" id="KW-0067">ATP-binding</keyword>
<dbReference type="UniPathway" id="UPA00138"/>
<evidence type="ECO:0000256" key="1">
    <source>
        <dbReference type="ARBA" id="ARBA00001946"/>
    </source>
</evidence>
<comment type="caution">
    <text evidence="19">The sequence shown here is derived from an EMBL/GenBank/DDBJ whole genome shotgun (WGS) entry which is preliminary data.</text>
</comment>
<feature type="domain" description="Pyruvate phosphate dikinase AMP/ATP-binding" evidence="17">
    <location>
        <begin position="21"/>
        <end position="347"/>
    </location>
</feature>
<dbReference type="AlphaFoldDB" id="A0A7Z0KZJ2"/>
<evidence type="ECO:0000256" key="11">
    <source>
        <dbReference type="ARBA" id="ARBA00022840"/>
    </source>
</evidence>
<proteinExistence type="inferred from homology"/>
<protein>
    <recommendedName>
        <fullName evidence="6 15">Phosphoenolpyruvate synthase</fullName>
        <shortName evidence="15">PEP synthase</shortName>
        <ecNumber evidence="5 15">2.7.9.2</ecNumber>
    </recommendedName>
    <alternativeName>
        <fullName evidence="13 15">Pyruvate, water dikinase</fullName>
    </alternativeName>
</protein>
<keyword evidence="20" id="KW-1185">Reference proteome</keyword>
<dbReference type="PANTHER" id="PTHR43030:SF1">
    <property type="entry name" value="PHOSPHOENOLPYRUVATE SYNTHASE"/>
    <property type="match status" value="1"/>
</dbReference>
<dbReference type="NCBIfam" id="NF005057">
    <property type="entry name" value="PRK06464.1"/>
    <property type="match status" value="1"/>
</dbReference>
<dbReference type="PROSITE" id="PS00742">
    <property type="entry name" value="PEP_ENZYMES_2"/>
    <property type="match status" value="1"/>
</dbReference>
<keyword evidence="10 15" id="KW-0418">Kinase</keyword>